<dbReference type="PANTHER" id="PTHR45700:SF2">
    <property type="entry name" value="UBIQUITIN-PROTEIN LIGASE E3C"/>
    <property type="match status" value="1"/>
</dbReference>
<keyword evidence="4 5" id="KW-0833">Ubl conjugation pathway</keyword>
<dbReference type="AlphaFoldDB" id="A0A1W0E6L5"/>
<dbReference type="EC" id="2.3.2.26" evidence="2"/>
<name>A0A1W0E6L5_9MICR</name>
<keyword evidence="8" id="KW-1185">Reference proteome</keyword>
<dbReference type="GO" id="GO:0061630">
    <property type="term" value="F:ubiquitin protein ligase activity"/>
    <property type="evidence" value="ECO:0007669"/>
    <property type="project" value="UniProtKB-EC"/>
</dbReference>
<dbReference type="GO" id="GO:0006511">
    <property type="term" value="P:ubiquitin-dependent protein catabolic process"/>
    <property type="evidence" value="ECO:0007669"/>
    <property type="project" value="TreeGrafter"/>
</dbReference>
<dbReference type="InterPro" id="IPR000569">
    <property type="entry name" value="HECT_dom"/>
</dbReference>
<dbReference type="Gene3D" id="3.30.2160.10">
    <property type="entry name" value="Hect, E3 ligase catalytic domain"/>
    <property type="match status" value="1"/>
</dbReference>
<dbReference type="GO" id="GO:0000209">
    <property type="term" value="P:protein polyubiquitination"/>
    <property type="evidence" value="ECO:0007669"/>
    <property type="project" value="InterPro"/>
</dbReference>
<dbReference type="OrthoDB" id="8068875at2759"/>
<evidence type="ECO:0000259" key="6">
    <source>
        <dbReference type="PROSITE" id="PS50237"/>
    </source>
</evidence>
<reference evidence="7 8" key="1">
    <citation type="journal article" date="2017" name="Environ. Microbiol.">
        <title>Decay of the glycolytic pathway and adaptation to intranuclear parasitism within Enterocytozoonidae microsporidia.</title>
        <authorList>
            <person name="Wiredu Boakye D."/>
            <person name="Jaroenlak P."/>
            <person name="Prachumwat A."/>
            <person name="Williams T.A."/>
            <person name="Bateman K.S."/>
            <person name="Itsathitphaisarn O."/>
            <person name="Sritunyalucksana K."/>
            <person name="Paszkiewicz K.H."/>
            <person name="Moore K.A."/>
            <person name="Stentiford G.D."/>
            <person name="Williams B.A."/>
        </authorList>
    </citation>
    <scope>NUCLEOTIDE SEQUENCE [LARGE SCALE GENOMIC DNA]</scope>
    <source>
        <strain evidence="7 8">TH1</strain>
    </source>
</reference>
<evidence type="ECO:0000256" key="5">
    <source>
        <dbReference type="PROSITE-ProRule" id="PRU00104"/>
    </source>
</evidence>
<dbReference type="InterPro" id="IPR035983">
    <property type="entry name" value="Hect_E3_ubiquitin_ligase"/>
</dbReference>
<sequence>MIMFEDEKENDVYDQVAKNGPCMEMYCIKSFCRSAPENIKIQVQKILNQYGKLFSCKNVQTILENKNKIEIKNKNMYLELYLYMSNFCAQEFIYKKFSPIQFGMKGQKPLKINSENNAELEINTRLLTREDELNHEFCRVLYLPLEDTDSYILVGVLQLMLHKFQKSPNFLFGLVILRIFNVVCEREGIVEIEYAILYSVYNYIYQKITDEVTGHGLQDSQNCKCGLCLFHLSFTAIDLISSVKNITKVLDECDLCTYLNSKKILYLFEILRVMHMINLESSTLHYDVFYLYNFYNSIDIKEEFRKMKSKKETPIVYKFTMPVHKKAELLKLENCDKQRTSLQESFFRALFEGLTDPYLVLKVRREFIYEDTLEFLSKAENCDFRKQLKISFLEEEGVDSGGIIKEFFQLLSHKISEDSSIFTVKNNYLWLKPDADQQKLKLLGIILGIALYNNVVLSIPLSPLLFKKFYGDIFEYSDLKLLEKEIYNSLESMNDFTNEQFEELELTFEVSIERNGNACTYPLLKNGGSCYVTRKNYNRFKHLLSDFYINKAISNEFNEVLDGFFSVISSESIDGMNHQELEKIIMGTNIVNFMIIKEYCVYQGYTESSPVVVAFWQIVESMDKEFHLKLLKFITGNDRLPIGGASSLKFTIMKNGCDTERLPSAQTCFNTLLIPEYSTGEKLMEKLYKAIEMTAGFYLM</sequence>
<organism evidence="7 8">
    <name type="scientific">Ecytonucleospora hepatopenaei</name>
    <dbReference type="NCBI Taxonomy" id="646526"/>
    <lineage>
        <taxon>Eukaryota</taxon>
        <taxon>Fungi</taxon>
        <taxon>Fungi incertae sedis</taxon>
        <taxon>Microsporidia</taxon>
        <taxon>Enterocytozoonidae</taxon>
        <taxon>Ecytonucleospora</taxon>
    </lineage>
</organism>
<dbReference type="PROSITE" id="PS50237">
    <property type="entry name" value="HECT"/>
    <property type="match status" value="1"/>
</dbReference>
<evidence type="ECO:0000256" key="4">
    <source>
        <dbReference type="ARBA" id="ARBA00022786"/>
    </source>
</evidence>
<dbReference type="Pfam" id="PF00632">
    <property type="entry name" value="HECT"/>
    <property type="match status" value="1"/>
</dbReference>
<dbReference type="SUPFAM" id="SSF56204">
    <property type="entry name" value="Hect, E3 ligase catalytic domain"/>
    <property type="match status" value="1"/>
</dbReference>
<proteinExistence type="predicted"/>
<evidence type="ECO:0000256" key="2">
    <source>
        <dbReference type="ARBA" id="ARBA00012485"/>
    </source>
</evidence>
<feature type="domain" description="HECT" evidence="6">
    <location>
        <begin position="380"/>
        <end position="700"/>
    </location>
</feature>
<dbReference type="SMART" id="SM00119">
    <property type="entry name" value="HECTc"/>
    <property type="match status" value="1"/>
</dbReference>
<dbReference type="STRING" id="646526.A0A1W0E6L5"/>
<protein>
    <recommendedName>
        <fullName evidence="2">HECT-type E3 ubiquitin transferase</fullName>
        <ecNumber evidence="2">2.3.2.26</ecNumber>
    </recommendedName>
</protein>
<evidence type="ECO:0000256" key="1">
    <source>
        <dbReference type="ARBA" id="ARBA00000885"/>
    </source>
</evidence>
<dbReference type="Gene3D" id="3.30.2410.10">
    <property type="entry name" value="Hect, E3 ligase catalytic domain"/>
    <property type="match status" value="1"/>
</dbReference>
<dbReference type="EMBL" id="MNPJ01000016">
    <property type="protein sequence ID" value="OQS54819.1"/>
    <property type="molecule type" value="Genomic_DNA"/>
</dbReference>
<accession>A0A1W0E6L5</accession>
<evidence type="ECO:0000313" key="8">
    <source>
        <dbReference type="Proteomes" id="UP000192758"/>
    </source>
</evidence>
<evidence type="ECO:0000313" key="7">
    <source>
        <dbReference type="EMBL" id="OQS54819.1"/>
    </source>
</evidence>
<comment type="caution">
    <text evidence="7">The sequence shown here is derived from an EMBL/GenBank/DDBJ whole genome shotgun (WGS) entry which is preliminary data.</text>
</comment>
<dbReference type="FunFam" id="3.30.2410.10:FF:000003">
    <property type="entry name" value="probable E3 ubiquitin-protein ligase HERC4 isoform X1"/>
    <property type="match status" value="1"/>
</dbReference>
<dbReference type="Gene3D" id="3.90.1750.10">
    <property type="entry name" value="Hect, E3 ligase catalytic domains"/>
    <property type="match status" value="1"/>
</dbReference>
<dbReference type="Proteomes" id="UP000192758">
    <property type="component" value="Unassembled WGS sequence"/>
</dbReference>
<feature type="active site" description="Glycyl thioester intermediate" evidence="5">
    <location>
        <position position="668"/>
    </location>
</feature>
<gene>
    <name evidence="7" type="primary">Ube3a</name>
    <name evidence="7" type="ORF">EHP00_174</name>
</gene>
<keyword evidence="3" id="KW-0808">Transferase</keyword>
<comment type="catalytic activity">
    <reaction evidence="1">
        <text>S-ubiquitinyl-[E2 ubiquitin-conjugating enzyme]-L-cysteine + [acceptor protein]-L-lysine = [E2 ubiquitin-conjugating enzyme]-L-cysteine + N(6)-ubiquitinyl-[acceptor protein]-L-lysine.</text>
        <dbReference type="EC" id="2.3.2.26"/>
    </reaction>
</comment>
<dbReference type="PANTHER" id="PTHR45700">
    <property type="entry name" value="UBIQUITIN-PROTEIN LIGASE E3C"/>
    <property type="match status" value="1"/>
</dbReference>
<evidence type="ECO:0000256" key="3">
    <source>
        <dbReference type="ARBA" id="ARBA00022679"/>
    </source>
</evidence>
<dbReference type="VEuPathDB" id="MicrosporidiaDB:EHP00_174"/>
<dbReference type="InterPro" id="IPR044611">
    <property type="entry name" value="E3A/B/C-like"/>
</dbReference>